<dbReference type="AlphaFoldDB" id="A0A1I5YPG2"/>
<feature type="domain" description="AB hydrolase-1" evidence="1">
    <location>
        <begin position="26"/>
        <end position="260"/>
    </location>
</feature>
<evidence type="ECO:0000313" key="2">
    <source>
        <dbReference type="EMBL" id="SFQ46128.1"/>
    </source>
</evidence>
<dbReference type="InterPro" id="IPR029058">
    <property type="entry name" value="AB_hydrolase_fold"/>
</dbReference>
<sequence length="271" mass="29215">MPKDLRDGASVHWIELGDESGAPALALHCALAHSGAWGGLAKALGGRLSIIAPDMPGHGQSADWDGPESGDFHDNVTGIAETFLEDGMTLIGHSFGATVALRLAETHPDKIRRVILIEPVLFAAARESAPKLFAERREAARPMMEALEHDDPETAARAFTGTWGVGRSWHDMNDRARRQIMRQMRIVQNTETALTWDGAGLLHDGRLEACTMPVLFVRGEQTEPILAEIHATLMSRLPDAREAVIEGAGHMSPITAPDAVGQAIAAFLDES</sequence>
<organism evidence="2 3">
    <name type="scientific">Roseivivax halotolerans</name>
    <dbReference type="NCBI Taxonomy" id="93684"/>
    <lineage>
        <taxon>Bacteria</taxon>
        <taxon>Pseudomonadati</taxon>
        <taxon>Pseudomonadota</taxon>
        <taxon>Alphaproteobacteria</taxon>
        <taxon>Rhodobacterales</taxon>
        <taxon>Roseobacteraceae</taxon>
        <taxon>Roseivivax</taxon>
    </lineage>
</organism>
<dbReference type="STRING" id="93684.SAMN05421853_106143"/>
<dbReference type="InterPro" id="IPR000639">
    <property type="entry name" value="Epox_hydrolase-like"/>
</dbReference>
<proteinExistence type="predicted"/>
<dbReference type="EMBL" id="FOXV01000006">
    <property type="protein sequence ID" value="SFQ46128.1"/>
    <property type="molecule type" value="Genomic_DNA"/>
</dbReference>
<evidence type="ECO:0000313" key="3">
    <source>
        <dbReference type="Proteomes" id="UP000243106"/>
    </source>
</evidence>
<accession>A0A1I5YPG2</accession>
<dbReference type="Proteomes" id="UP000243106">
    <property type="component" value="Unassembled WGS sequence"/>
</dbReference>
<keyword evidence="3" id="KW-1185">Reference proteome</keyword>
<name>A0A1I5YPG2_9RHOB</name>
<dbReference type="PRINTS" id="PR00111">
    <property type="entry name" value="ABHYDROLASE"/>
</dbReference>
<evidence type="ECO:0000259" key="1">
    <source>
        <dbReference type="Pfam" id="PF12697"/>
    </source>
</evidence>
<dbReference type="PRINTS" id="PR00412">
    <property type="entry name" value="EPOXHYDRLASE"/>
</dbReference>
<gene>
    <name evidence="2" type="ORF">SAMN05421853_106143</name>
</gene>
<dbReference type="SUPFAM" id="SSF53474">
    <property type="entry name" value="alpha/beta-Hydrolases"/>
    <property type="match status" value="1"/>
</dbReference>
<dbReference type="GO" id="GO:0003824">
    <property type="term" value="F:catalytic activity"/>
    <property type="evidence" value="ECO:0007669"/>
    <property type="project" value="InterPro"/>
</dbReference>
<dbReference type="PANTHER" id="PTHR43798">
    <property type="entry name" value="MONOACYLGLYCEROL LIPASE"/>
    <property type="match status" value="1"/>
</dbReference>
<dbReference type="InterPro" id="IPR050266">
    <property type="entry name" value="AB_hydrolase_sf"/>
</dbReference>
<dbReference type="Pfam" id="PF12697">
    <property type="entry name" value="Abhydrolase_6"/>
    <property type="match status" value="1"/>
</dbReference>
<dbReference type="InterPro" id="IPR000073">
    <property type="entry name" value="AB_hydrolase_1"/>
</dbReference>
<protein>
    <submittedName>
        <fullName evidence="2">Pimeloyl-ACP methyl ester carboxylesterase</fullName>
    </submittedName>
</protein>
<dbReference type="RefSeq" id="WP_093011502.1">
    <property type="nucleotide sequence ID" value="NZ_FOXV01000006.1"/>
</dbReference>
<reference evidence="3" key="1">
    <citation type="submission" date="2016-10" db="EMBL/GenBank/DDBJ databases">
        <authorList>
            <person name="Varghese N."/>
            <person name="Submissions S."/>
        </authorList>
    </citation>
    <scope>NUCLEOTIDE SEQUENCE [LARGE SCALE GENOMIC DNA]</scope>
    <source>
        <strain evidence="3">JCM 10271</strain>
    </source>
</reference>
<dbReference type="Gene3D" id="3.40.50.1820">
    <property type="entry name" value="alpha/beta hydrolase"/>
    <property type="match status" value="1"/>
</dbReference>